<feature type="transmembrane region" description="Helical" evidence="6">
    <location>
        <begin position="404"/>
        <end position="430"/>
    </location>
</feature>
<feature type="transmembrane region" description="Helical" evidence="6">
    <location>
        <begin position="349"/>
        <end position="367"/>
    </location>
</feature>
<organism evidence="8 9">
    <name type="scientific">Solirubrobacter ginsenosidimutans</name>
    <dbReference type="NCBI Taxonomy" id="490573"/>
    <lineage>
        <taxon>Bacteria</taxon>
        <taxon>Bacillati</taxon>
        <taxon>Actinomycetota</taxon>
        <taxon>Thermoleophilia</taxon>
        <taxon>Solirubrobacterales</taxon>
        <taxon>Solirubrobacteraceae</taxon>
        <taxon>Solirubrobacter</taxon>
    </lineage>
</organism>
<keyword evidence="2" id="KW-1003">Cell membrane</keyword>
<evidence type="ECO:0000256" key="2">
    <source>
        <dbReference type="ARBA" id="ARBA00022475"/>
    </source>
</evidence>
<feature type="domain" description="Membrane transport protein MMPL" evidence="7">
    <location>
        <begin position="229"/>
        <end position="434"/>
    </location>
</feature>
<feature type="transmembrane region" description="Helical" evidence="6">
    <location>
        <begin position="323"/>
        <end position="343"/>
    </location>
</feature>
<proteinExistence type="predicted"/>
<dbReference type="AlphaFoldDB" id="A0A9X3S118"/>
<feature type="non-terminal residue" evidence="8">
    <location>
        <position position="459"/>
    </location>
</feature>
<reference evidence="8" key="1">
    <citation type="submission" date="2022-10" db="EMBL/GenBank/DDBJ databases">
        <title>The WGS of Solirubrobacter ginsenosidimutans DSM 21036.</title>
        <authorList>
            <person name="Jiang Z."/>
        </authorList>
    </citation>
    <scope>NUCLEOTIDE SEQUENCE</scope>
    <source>
        <strain evidence="8">DSM 21036</strain>
    </source>
</reference>
<evidence type="ECO:0000256" key="6">
    <source>
        <dbReference type="SAM" id="Phobius"/>
    </source>
</evidence>
<dbReference type="PANTHER" id="PTHR33406">
    <property type="entry name" value="MEMBRANE PROTEIN MJ1562-RELATED"/>
    <property type="match status" value="1"/>
</dbReference>
<dbReference type="Gene3D" id="1.20.1640.10">
    <property type="entry name" value="Multidrug efflux transporter AcrB transmembrane domain"/>
    <property type="match status" value="1"/>
</dbReference>
<feature type="transmembrane region" description="Helical" evidence="6">
    <location>
        <begin position="298"/>
        <end position="316"/>
    </location>
</feature>
<evidence type="ECO:0000313" key="9">
    <source>
        <dbReference type="Proteomes" id="UP001149140"/>
    </source>
</evidence>
<protein>
    <submittedName>
        <fullName evidence="8">MMPL family transporter</fullName>
    </submittedName>
</protein>
<evidence type="ECO:0000259" key="7">
    <source>
        <dbReference type="Pfam" id="PF03176"/>
    </source>
</evidence>
<name>A0A9X3S118_9ACTN</name>
<sequence length="459" mass="46976">MAWVAARPARVLAVVLVLAVVGGGLALWRLSPSAATSTLVGSGSASGRATDIVHRRFGDDAVYVLVRGDLPRLVLTSDLNRLLGLEGCLSGNAPAGAAVPGGASGACAALAREKPVRVVYGPGTFINSSVEELTAQLQGRTRARAAQADRAKEAATKLALGQGRSAAEARKLGKQAEQLVYAQFAQELLALNAKYGLNLTGAPKVNDPDFVYQLVFDPARGARVPKARFAYLFPSADSALVSVRLKAGLSDAARARAVALIRSAVAMPEFKLDGGGRYVVTGVPVLAGDLTSVLSASILRLLLVAVAVMALVLALLFRSRLRLLPLGLALCTVAIVFGGLALLGLPLTMASIAVLPVLLGLAVDYAIQYQARARSVRSICTAALATAVGFLVLLLSPVPMVRGFGALLVVGVGVALAVALTAGTAVLALASRRRASAGAVARSLRGAGELFDGAGGALR</sequence>
<dbReference type="InterPro" id="IPR004869">
    <property type="entry name" value="MMPL_dom"/>
</dbReference>
<feature type="transmembrane region" description="Helical" evidence="6">
    <location>
        <begin position="379"/>
        <end position="398"/>
    </location>
</feature>
<evidence type="ECO:0000256" key="1">
    <source>
        <dbReference type="ARBA" id="ARBA00004651"/>
    </source>
</evidence>
<keyword evidence="5 6" id="KW-0472">Membrane</keyword>
<gene>
    <name evidence="8" type="ORF">OM076_21230</name>
</gene>
<dbReference type="PANTHER" id="PTHR33406:SF13">
    <property type="entry name" value="MEMBRANE PROTEIN YDFJ"/>
    <property type="match status" value="1"/>
</dbReference>
<dbReference type="EMBL" id="JAPDOD010000020">
    <property type="protein sequence ID" value="MDA0162810.1"/>
    <property type="molecule type" value="Genomic_DNA"/>
</dbReference>
<dbReference type="SUPFAM" id="SSF82866">
    <property type="entry name" value="Multidrug efflux transporter AcrB transmembrane domain"/>
    <property type="match status" value="1"/>
</dbReference>
<evidence type="ECO:0000256" key="3">
    <source>
        <dbReference type="ARBA" id="ARBA00022692"/>
    </source>
</evidence>
<evidence type="ECO:0000256" key="5">
    <source>
        <dbReference type="ARBA" id="ARBA00023136"/>
    </source>
</evidence>
<dbReference type="GO" id="GO:0005886">
    <property type="term" value="C:plasma membrane"/>
    <property type="evidence" value="ECO:0007669"/>
    <property type="project" value="UniProtKB-SubCell"/>
</dbReference>
<accession>A0A9X3S118</accession>
<comment type="subcellular location">
    <subcellularLocation>
        <location evidence="1">Cell membrane</location>
        <topology evidence="1">Multi-pass membrane protein</topology>
    </subcellularLocation>
</comment>
<dbReference type="Pfam" id="PF03176">
    <property type="entry name" value="MMPL"/>
    <property type="match status" value="1"/>
</dbReference>
<dbReference type="InterPro" id="IPR050545">
    <property type="entry name" value="Mycobact_MmpL"/>
</dbReference>
<keyword evidence="4 6" id="KW-1133">Transmembrane helix</keyword>
<evidence type="ECO:0000256" key="4">
    <source>
        <dbReference type="ARBA" id="ARBA00022989"/>
    </source>
</evidence>
<evidence type="ECO:0000313" key="8">
    <source>
        <dbReference type="EMBL" id="MDA0162810.1"/>
    </source>
</evidence>
<comment type="caution">
    <text evidence="8">The sequence shown here is derived from an EMBL/GenBank/DDBJ whole genome shotgun (WGS) entry which is preliminary data.</text>
</comment>
<keyword evidence="9" id="KW-1185">Reference proteome</keyword>
<keyword evidence="3 6" id="KW-0812">Transmembrane</keyword>
<dbReference type="Proteomes" id="UP001149140">
    <property type="component" value="Unassembled WGS sequence"/>
</dbReference>